<dbReference type="EMBL" id="ML179244">
    <property type="protein sequence ID" value="THU93652.1"/>
    <property type="molecule type" value="Genomic_DNA"/>
</dbReference>
<evidence type="ECO:0000313" key="3">
    <source>
        <dbReference type="Proteomes" id="UP000297245"/>
    </source>
</evidence>
<feature type="compositionally biased region" description="Basic residues" evidence="1">
    <location>
        <begin position="100"/>
        <end position="111"/>
    </location>
</feature>
<dbReference type="Proteomes" id="UP000297245">
    <property type="component" value="Unassembled WGS sequence"/>
</dbReference>
<name>A0A4S8LVN2_DENBC</name>
<feature type="compositionally biased region" description="Polar residues" evidence="1">
    <location>
        <begin position="114"/>
        <end position="123"/>
    </location>
</feature>
<dbReference type="OrthoDB" id="3202607at2759"/>
<sequence>MDFRSDDAGQLSNSSLHVNAIFPTAVSDPSAPTSITCPRDSAPLQTIRDKGALDENAPDLGNGSPPLPPLTSLPSSRSPSSITEVQISNKRKREIERAKAASKKNRTRKRQESKPTNGPTTGQAHARRKKHLHTPEVRTSFSLETNTCVTSTALRDGPCPEITRSLQELVGPDSKYGMDLLAWDGRTPTPIFSSGAEGRLCALLVGSPDEENWSSVNVDATELLEAHRSNISSKEHRRGQFMCRDVGVFHDTDTAKPCNLVHNEKETQTLDTLCQHKIFKRLSGFANSIFDTWAPRLYSYYSTCQKKLLESDPSLKTPFPNSIWSTATFDFGPQTVCFPRVGDSNLPFEWCAIWALGDYDPKQSAHLILWDLRLVIEFPPGSLVFVPSGILVRSNVSIRQHEKRYSFTQYTPGSLFRWVDDQGCQEQTEHGVSQTDAQVQEEEAEKAKKRWTMGLELLPTFSELKLSSSS</sequence>
<protein>
    <submittedName>
        <fullName evidence="2">Uncharacterized protein</fullName>
    </submittedName>
</protein>
<dbReference type="AlphaFoldDB" id="A0A4S8LVN2"/>
<gene>
    <name evidence="2" type="ORF">K435DRAFT_967215</name>
</gene>
<dbReference type="Gene3D" id="3.60.130.30">
    <property type="match status" value="1"/>
</dbReference>
<reference evidence="2 3" key="1">
    <citation type="journal article" date="2019" name="Nat. Ecol. Evol.">
        <title>Megaphylogeny resolves global patterns of mushroom evolution.</title>
        <authorList>
            <person name="Varga T."/>
            <person name="Krizsan K."/>
            <person name="Foldi C."/>
            <person name="Dima B."/>
            <person name="Sanchez-Garcia M."/>
            <person name="Sanchez-Ramirez S."/>
            <person name="Szollosi G.J."/>
            <person name="Szarkandi J.G."/>
            <person name="Papp V."/>
            <person name="Albert L."/>
            <person name="Andreopoulos W."/>
            <person name="Angelini C."/>
            <person name="Antonin V."/>
            <person name="Barry K.W."/>
            <person name="Bougher N.L."/>
            <person name="Buchanan P."/>
            <person name="Buyck B."/>
            <person name="Bense V."/>
            <person name="Catcheside P."/>
            <person name="Chovatia M."/>
            <person name="Cooper J."/>
            <person name="Damon W."/>
            <person name="Desjardin D."/>
            <person name="Finy P."/>
            <person name="Geml J."/>
            <person name="Haridas S."/>
            <person name="Hughes K."/>
            <person name="Justo A."/>
            <person name="Karasinski D."/>
            <person name="Kautmanova I."/>
            <person name="Kiss B."/>
            <person name="Kocsube S."/>
            <person name="Kotiranta H."/>
            <person name="LaButti K.M."/>
            <person name="Lechner B.E."/>
            <person name="Liimatainen K."/>
            <person name="Lipzen A."/>
            <person name="Lukacs Z."/>
            <person name="Mihaltcheva S."/>
            <person name="Morgado L.N."/>
            <person name="Niskanen T."/>
            <person name="Noordeloos M.E."/>
            <person name="Ohm R.A."/>
            <person name="Ortiz-Santana B."/>
            <person name="Ovrebo C."/>
            <person name="Racz N."/>
            <person name="Riley R."/>
            <person name="Savchenko A."/>
            <person name="Shiryaev A."/>
            <person name="Soop K."/>
            <person name="Spirin V."/>
            <person name="Szebenyi C."/>
            <person name="Tomsovsky M."/>
            <person name="Tulloss R.E."/>
            <person name="Uehling J."/>
            <person name="Grigoriev I.V."/>
            <person name="Vagvolgyi C."/>
            <person name="Papp T."/>
            <person name="Martin F.M."/>
            <person name="Miettinen O."/>
            <person name="Hibbett D.S."/>
            <person name="Nagy L.G."/>
        </authorList>
    </citation>
    <scope>NUCLEOTIDE SEQUENCE [LARGE SCALE GENOMIC DNA]</scope>
    <source>
        <strain evidence="2 3">CBS 962.96</strain>
    </source>
</reference>
<evidence type="ECO:0000256" key="1">
    <source>
        <dbReference type="SAM" id="MobiDB-lite"/>
    </source>
</evidence>
<feature type="region of interest" description="Disordered" evidence="1">
    <location>
        <begin position="25"/>
        <end position="138"/>
    </location>
</feature>
<organism evidence="2 3">
    <name type="scientific">Dendrothele bispora (strain CBS 962.96)</name>
    <dbReference type="NCBI Taxonomy" id="1314807"/>
    <lineage>
        <taxon>Eukaryota</taxon>
        <taxon>Fungi</taxon>
        <taxon>Dikarya</taxon>
        <taxon>Basidiomycota</taxon>
        <taxon>Agaricomycotina</taxon>
        <taxon>Agaricomycetes</taxon>
        <taxon>Agaricomycetidae</taxon>
        <taxon>Agaricales</taxon>
        <taxon>Agaricales incertae sedis</taxon>
        <taxon>Dendrothele</taxon>
    </lineage>
</organism>
<feature type="compositionally biased region" description="Low complexity" evidence="1">
    <location>
        <begin position="72"/>
        <end position="81"/>
    </location>
</feature>
<keyword evidence="3" id="KW-1185">Reference proteome</keyword>
<evidence type="ECO:0000313" key="2">
    <source>
        <dbReference type="EMBL" id="THU93652.1"/>
    </source>
</evidence>
<accession>A0A4S8LVN2</accession>
<proteinExistence type="predicted"/>